<comment type="caution">
    <text evidence="3">The sequence shown here is derived from an EMBL/GenBank/DDBJ whole genome shotgun (WGS) entry which is preliminary data.</text>
</comment>
<dbReference type="InterPro" id="IPR036305">
    <property type="entry name" value="RGS_sf"/>
</dbReference>
<feature type="compositionally biased region" description="Polar residues" evidence="1">
    <location>
        <begin position="805"/>
        <end position="815"/>
    </location>
</feature>
<feature type="compositionally biased region" description="Low complexity" evidence="1">
    <location>
        <begin position="775"/>
        <end position="787"/>
    </location>
</feature>
<dbReference type="PROSITE" id="PS50132">
    <property type="entry name" value="RGS"/>
    <property type="match status" value="2"/>
</dbReference>
<name>A0A8S4QFH8_OWEFU</name>
<evidence type="ECO:0000313" key="3">
    <source>
        <dbReference type="EMBL" id="CAH1803041.1"/>
    </source>
</evidence>
<dbReference type="Pfam" id="PF00615">
    <property type="entry name" value="RGS"/>
    <property type="match status" value="1"/>
</dbReference>
<dbReference type="GO" id="GO:0001965">
    <property type="term" value="F:G-protein alpha-subunit binding"/>
    <property type="evidence" value="ECO:0007669"/>
    <property type="project" value="InterPro"/>
</dbReference>
<dbReference type="GO" id="GO:0005634">
    <property type="term" value="C:nucleus"/>
    <property type="evidence" value="ECO:0007669"/>
    <property type="project" value="TreeGrafter"/>
</dbReference>
<feature type="compositionally biased region" description="Pro residues" evidence="1">
    <location>
        <begin position="791"/>
        <end position="800"/>
    </location>
</feature>
<feature type="domain" description="RGS" evidence="2">
    <location>
        <begin position="1058"/>
        <end position="1186"/>
    </location>
</feature>
<dbReference type="EMBL" id="CAIIXF020000227">
    <property type="protein sequence ID" value="CAH1803041.1"/>
    <property type="molecule type" value="Genomic_DNA"/>
</dbReference>
<dbReference type="InterPro" id="IPR044926">
    <property type="entry name" value="RGS_subdomain_2"/>
</dbReference>
<dbReference type="PANTHER" id="PTHR46583">
    <property type="entry name" value="REGULATOR OF G-PROTEIN SIGNALING 22"/>
    <property type="match status" value="1"/>
</dbReference>
<gene>
    <name evidence="3" type="ORF">OFUS_LOCUS26670</name>
</gene>
<feature type="non-terminal residue" evidence="3">
    <location>
        <position position="1287"/>
    </location>
</feature>
<sequence>MAVFIEEGKRFEELLATDNLFVEYFNSFLALPTFPDALLFNKETKGFEVANDARKRISKEIKTAIRESKRKSRIYRVSKHHSFSDITLIPMEDEPWQESREIETSFTVMTLNKEQGIEWIKKERLPMFLESEYYLEYRLATILSQVKLKQEQNTGDYNVIKIDFTPITNDEKSAEEIAREEDERLTNQIMKECFVCMGDTPNTTTDAWMSQAKSTVKAELSTTPSTTGGIISAKHSSVARPKSTSSLFDRQLQSTTESGYESANIDLTSITSDIEAMDSKLFEGESLKPITPRPSETVCVINSASNENLSKPLSTGVAYATNGKQEDEPRPEDQVTAVISDDTSVDADDVHRRSVGFAVEDDIKSDSAESEMSIPYTGSDRSSALDEDLYTFRTISDLGAVIVGTVLKQSIAEITEADIHDVSFNDSVKQTFPHKRYHSYTVDMLAGAECYVLQDPTTPVPTPTPPPSDDEDDKHLSDDDSLLDSEDDFEEMDNFFRRKKKRRFTLDSKKGVDEFGKFLEGTRGERNWSFWLDVDRCRNITDAGQLQQYLTAMKEMYLRHGAPLELTQEVKVALGLTEPSSWTVEKLLKVQNNMAEPLVLYWGPRFLLNQKCKVKPEKNELYKHQKLISGKDKPRGSSVYPNPPTATMLPLRPKTCMPRVMRSAPEKSLEITDAFEPTSEISVYYNNPNEITKTSIPPIGVKKRIYNFSAYPKQAVHNITKLKNMEKHEPTPLIKQKLPKELITPKLDVSLKARPGSARSSTDDSKLMSKKPRAHSAISRASSAISSNTVPVPPKEPGPNRPVSGRSSRPTSRLSAKSLADTHDDLSSMTSAAHPTSLAELEDGIEKSKRDKRGSASTIQSEISEFFGGRRLEGLLQALSSEKLAGNFIKKYIENTGNKLWLNCMNFWTELQEYHKLFYADTIDPFTLKKKAQHIHAQYIVRPSPYNIGCGKEISDATTAQLDPPYEELFDLAEEYCFNTLFEAWSQMLTCDLTTYEKIELIEVKRHLETKNKYVTSLQRRGLIKRSVTPEEPMEGYEDPVYDEALLEKIPEEFREFNLEKLVHNRIELEHYRVFLTENYASMDLMCWMDVEAFRRIPHTDERRRNMKAKDIRVKYMTKKYFFGPNSPAGREGQEKVMEAGGGWGKLLEDRPPTQCLLEMQKYVRERLEKKWLPMFLATDGFAERMHERATMSDAAEDILLQRRKRSQAVWKMMESKWITSSKDIITFRKALMNPITSLQFRRFASIKGDTLENNVLFWQEVQKYKEMYHTHSDEHLVNQKVVAIIS</sequence>
<feature type="compositionally biased region" description="Pro residues" evidence="1">
    <location>
        <begin position="458"/>
        <end position="467"/>
    </location>
</feature>
<evidence type="ECO:0000313" key="4">
    <source>
        <dbReference type="Proteomes" id="UP000749559"/>
    </source>
</evidence>
<protein>
    <recommendedName>
        <fullName evidence="2">RGS domain-containing protein</fullName>
    </recommendedName>
</protein>
<feature type="region of interest" description="Disordered" evidence="1">
    <location>
        <begin position="454"/>
        <end position="484"/>
    </location>
</feature>
<dbReference type="InterPro" id="IPR042651">
    <property type="entry name" value="Rgs22"/>
</dbReference>
<dbReference type="InterPro" id="IPR016137">
    <property type="entry name" value="RGS"/>
</dbReference>
<evidence type="ECO:0000259" key="2">
    <source>
        <dbReference type="PROSITE" id="PS50132"/>
    </source>
</evidence>
<evidence type="ECO:0000256" key="1">
    <source>
        <dbReference type="SAM" id="MobiDB-lite"/>
    </source>
</evidence>
<keyword evidence="4" id="KW-1185">Reference proteome</keyword>
<dbReference type="GO" id="GO:0005737">
    <property type="term" value="C:cytoplasm"/>
    <property type="evidence" value="ECO:0007669"/>
    <property type="project" value="TreeGrafter"/>
</dbReference>
<proteinExistence type="predicted"/>
<organism evidence="3 4">
    <name type="scientific">Owenia fusiformis</name>
    <name type="common">Polychaete worm</name>
    <dbReference type="NCBI Taxonomy" id="6347"/>
    <lineage>
        <taxon>Eukaryota</taxon>
        <taxon>Metazoa</taxon>
        <taxon>Spiralia</taxon>
        <taxon>Lophotrochozoa</taxon>
        <taxon>Annelida</taxon>
        <taxon>Polychaeta</taxon>
        <taxon>Sedentaria</taxon>
        <taxon>Canalipalpata</taxon>
        <taxon>Sabellida</taxon>
        <taxon>Oweniida</taxon>
        <taxon>Oweniidae</taxon>
        <taxon>Owenia</taxon>
    </lineage>
</organism>
<dbReference type="Proteomes" id="UP000749559">
    <property type="component" value="Unassembled WGS sequence"/>
</dbReference>
<feature type="region of interest" description="Disordered" evidence="1">
    <location>
        <begin position="745"/>
        <end position="859"/>
    </location>
</feature>
<dbReference type="OrthoDB" id="10013157at2759"/>
<dbReference type="PANTHER" id="PTHR46583:SF1">
    <property type="entry name" value="REGULATOR OF G-PROTEIN SIGNALING 22"/>
    <property type="match status" value="1"/>
</dbReference>
<reference evidence="3" key="1">
    <citation type="submission" date="2022-03" db="EMBL/GenBank/DDBJ databases">
        <authorList>
            <person name="Martin C."/>
        </authorList>
    </citation>
    <scope>NUCLEOTIDE SEQUENCE</scope>
</reference>
<feature type="domain" description="RGS" evidence="2">
    <location>
        <begin position="1227"/>
        <end position="1287"/>
    </location>
</feature>
<dbReference type="GO" id="GO:0009966">
    <property type="term" value="P:regulation of signal transduction"/>
    <property type="evidence" value="ECO:0007669"/>
    <property type="project" value="InterPro"/>
</dbReference>
<accession>A0A8S4QFH8</accession>
<dbReference type="Gene3D" id="1.10.167.10">
    <property type="entry name" value="Regulator of G-protein Signalling 4, domain 2"/>
    <property type="match status" value="4"/>
</dbReference>
<dbReference type="SUPFAM" id="SSF48097">
    <property type="entry name" value="Regulator of G-protein signaling, RGS"/>
    <property type="match status" value="4"/>
</dbReference>